<dbReference type="RefSeq" id="WP_026795513.1">
    <property type="nucleotide sequence ID" value="NZ_LR812490.1"/>
</dbReference>
<dbReference type="Pfam" id="PF01435">
    <property type="entry name" value="Peptidase_M48"/>
    <property type="match status" value="1"/>
</dbReference>
<dbReference type="Gene3D" id="3.30.2010.10">
    <property type="entry name" value="Metalloproteases ('zincins'), catalytic domain"/>
    <property type="match status" value="1"/>
</dbReference>
<keyword evidence="7" id="KW-1133">Transmembrane helix</keyword>
<sequence length="319" mass="36426">MPTYTGISSEAFRHPLDKEAEVALRSVPGFDLIASKFVEFIYERPQYVYLMGNALQVGPRQYASIYHVFRECVRDLDIFPEPGLFVSQNPQVNSYALGQEHPYIILNTGLLDLVDEAELRVVLAHELGHIKCGHPILNQMSIWAMGVASMIGELTFGLGNLVNSGLIYAFYEWRRKAELSADRAALLVTDDLKSVMKSMMQLAGVSTKYAHECSLDEFIRQSEQYRDLDQDGLNQVYKFLFYNGGQGMMLSHPFPVERIQYLKEWNDSVEYSKIRSGNYQQATAEGSVNVKAEKSQDEVDDLRRQIEELQNQINQIKFK</sequence>
<name>A0A6J7ZLM0_PLARU</name>
<keyword evidence="4" id="KW-0479">Metal-binding</keyword>
<keyword evidence="3" id="KW-0812">Transmembrane</keyword>
<keyword evidence="14" id="KW-1185">Reference proteome</keyword>
<gene>
    <name evidence="13" type="ORF">PLAN_30489</name>
</gene>
<comment type="similarity">
    <text evidence="10">Belongs to the peptidase M48 family.</text>
</comment>
<keyword evidence="6 10" id="KW-0862">Zinc</keyword>
<dbReference type="Proteomes" id="UP000196521">
    <property type="component" value="Chromosome"/>
</dbReference>
<evidence type="ECO:0000256" key="4">
    <source>
        <dbReference type="ARBA" id="ARBA00022723"/>
    </source>
</evidence>
<protein>
    <submittedName>
        <fullName evidence="13">Peptidase M48</fullName>
    </submittedName>
</protein>
<keyword evidence="11" id="KW-0175">Coiled coil</keyword>
<dbReference type="GO" id="GO:0046872">
    <property type="term" value="F:metal ion binding"/>
    <property type="evidence" value="ECO:0007669"/>
    <property type="project" value="UniProtKB-KW"/>
</dbReference>
<evidence type="ECO:0000256" key="7">
    <source>
        <dbReference type="ARBA" id="ARBA00022989"/>
    </source>
</evidence>
<dbReference type="GO" id="GO:0004222">
    <property type="term" value="F:metalloendopeptidase activity"/>
    <property type="evidence" value="ECO:0007669"/>
    <property type="project" value="InterPro"/>
</dbReference>
<evidence type="ECO:0000256" key="1">
    <source>
        <dbReference type="ARBA" id="ARBA00022475"/>
    </source>
</evidence>
<evidence type="ECO:0000259" key="12">
    <source>
        <dbReference type="Pfam" id="PF01435"/>
    </source>
</evidence>
<keyword evidence="2 10" id="KW-0645">Protease</keyword>
<evidence type="ECO:0000313" key="14">
    <source>
        <dbReference type="Proteomes" id="UP000196521"/>
    </source>
</evidence>
<organism evidence="13 14">
    <name type="scientific">Planktothrix rubescens CCAP 1459/22</name>
    <dbReference type="NCBI Taxonomy" id="329571"/>
    <lineage>
        <taxon>Bacteria</taxon>
        <taxon>Bacillati</taxon>
        <taxon>Cyanobacteriota</taxon>
        <taxon>Cyanophyceae</taxon>
        <taxon>Oscillatoriophycideae</taxon>
        <taxon>Oscillatoriales</taxon>
        <taxon>Microcoleaceae</taxon>
        <taxon>Planktothrix</taxon>
    </lineage>
</organism>
<evidence type="ECO:0000256" key="11">
    <source>
        <dbReference type="SAM" id="Coils"/>
    </source>
</evidence>
<evidence type="ECO:0000256" key="3">
    <source>
        <dbReference type="ARBA" id="ARBA00022692"/>
    </source>
</evidence>
<dbReference type="InterPro" id="IPR050083">
    <property type="entry name" value="HtpX_protease"/>
</dbReference>
<evidence type="ECO:0000256" key="5">
    <source>
        <dbReference type="ARBA" id="ARBA00022801"/>
    </source>
</evidence>
<dbReference type="PANTHER" id="PTHR43221:SF3">
    <property type="entry name" value="SLL1280 PROTEIN"/>
    <property type="match status" value="1"/>
</dbReference>
<evidence type="ECO:0000256" key="6">
    <source>
        <dbReference type="ARBA" id="ARBA00022833"/>
    </source>
</evidence>
<dbReference type="GO" id="GO:0006508">
    <property type="term" value="P:proteolysis"/>
    <property type="evidence" value="ECO:0007669"/>
    <property type="project" value="UniProtKB-KW"/>
</dbReference>
<feature type="coiled-coil region" evidence="11">
    <location>
        <begin position="292"/>
        <end position="319"/>
    </location>
</feature>
<reference evidence="13" key="1">
    <citation type="submission" date="2020-05" db="EMBL/GenBank/DDBJ databases">
        <authorList>
            <consortium name="Genoscope - CEA"/>
            <person name="William W."/>
        </authorList>
    </citation>
    <scope>NUCLEOTIDE SEQUENCE [LARGE SCALE GENOMIC DNA]</scope>
    <source>
        <strain evidence="13">PCC 7821</strain>
    </source>
</reference>
<evidence type="ECO:0000256" key="9">
    <source>
        <dbReference type="ARBA" id="ARBA00023136"/>
    </source>
</evidence>
<keyword evidence="8 10" id="KW-0482">Metalloprotease</keyword>
<dbReference type="InterPro" id="IPR001915">
    <property type="entry name" value="Peptidase_M48"/>
</dbReference>
<evidence type="ECO:0000256" key="10">
    <source>
        <dbReference type="RuleBase" id="RU003983"/>
    </source>
</evidence>
<keyword evidence="1" id="KW-1003">Cell membrane</keyword>
<feature type="domain" description="Peptidase M48" evidence="12">
    <location>
        <begin position="61"/>
        <end position="265"/>
    </location>
</feature>
<dbReference type="EMBL" id="CZCZ02000013">
    <property type="protein sequence ID" value="CAC5343275.1"/>
    <property type="molecule type" value="Genomic_DNA"/>
</dbReference>
<keyword evidence="9" id="KW-0472">Membrane</keyword>
<evidence type="ECO:0000313" key="13">
    <source>
        <dbReference type="EMBL" id="CAC5343275.1"/>
    </source>
</evidence>
<proteinExistence type="inferred from homology"/>
<dbReference type="PANTHER" id="PTHR43221">
    <property type="entry name" value="PROTEASE HTPX"/>
    <property type="match status" value="1"/>
</dbReference>
<comment type="cofactor">
    <cofactor evidence="10">
        <name>Zn(2+)</name>
        <dbReference type="ChEBI" id="CHEBI:29105"/>
    </cofactor>
    <text evidence="10">Binds 1 zinc ion per subunit.</text>
</comment>
<keyword evidence="5 10" id="KW-0378">Hydrolase</keyword>
<evidence type="ECO:0000256" key="2">
    <source>
        <dbReference type="ARBA" id="ARBA00022670"/>
    </source>
</evidence>
<dbReference type="EMBL" id="LR812490">
    <property type="protein sequence ID" value="CAC5343275.1"/>
    <property type="molecule type" value="Genomic_DNA"/>
</dbReference>
<accession>A0A6J7ZLM0</accession>
<dbReference type="AlphaFoldDB" id="A0A6J7ZLM0"/>
<dbReference type="CDD" id="cd07325">
    <property type="entry name" value="M48_Ste24p_like"/>
    <property type="match status" value="1"/>
</dbReference>
<evidence type="ECO:0000256" key="8">
    <source>
        <dbReference type="ARBA" id="ARBA00023049"/>
    </source>
</evidence>
<comment type="caution">
    <text evidence="13">The sequence shown here is derived from an EMBL/GenBank/DDBJ whole genome shotgun (WGS) entry which is preliminary data.</text>
</comment>